<dbReference type="SUPFAM" id="SSF82697">
    <property type="entry name" value="PurS-like"/>
    <property type="match status" value="1"/>
</dbReference>
<proteinExistence type="inferred from homology"/>
<dbReference type="InterPro" id="IPR003850">
    <property type="entry name" value="PurS"/>
</dbReference>
<keyword evidence="2 6" id="KW-0436">Ligase</keyword>
<comment type="catalytic activity">
    <reaction evidence="6">
        <text>N(2)-formyl-N(1)-(5-phospho-beta-D-ribosyl)glycinamide + L-glutamine + ATP + H2O = 2-formamido-N(1)-(5-O-phospho-beta-D-ribosyl)acetamidine + L-glutamate + ADP + phosphate + H(+)</text>
        <dbReference type="Rhea" id="RHEA:17129"/>
        <dbReference type="ChEBI" id="CHEBI:15377"/>
        <dbReference type="ChEBI" id="CHEBI:15378"/>
        <dbReference type="ChEBI" id="CHEBI:29985"/>
        <dbReference type="ChEBI" id="CHEBI:30616"/>
        <dbReference type="ChEBI" id="CHEBI:43474"/>
        <dbReference type="ChEBI" id="CHEBI:58359"/>
        <dbReference type="ChEBI" id="CHEBI:147286"/>
        <dbReference type="ChEBI" id="CHEBI:147287"/>
        <dbReference type="ChEBI" id="CHEBI:456216"/>
        <dbReference type="EC" id="6.3.5.3"/>
    </reaction>
</comment>
<evidence type="ECO:0000313" key="7">
    <source>
        <dbReference type="EMBL" id="BFH74522.1"/>
    </source>
</evidence>
<reference evidence="7" key="1">
    <citation type="submission" date="2024-03" db="EMBL/GenBank/DDBJ databases">
        <title>Complete genome sequence of Sulfurisphaera javensis strain KD-1.</title>
        <authorList>
            <person name="Sakai H."/>
            <person name="Nur N."/>
            <person name="Suwanto A."/>
            <person name="Kurosawa N."/>
        </authorList>
    </citation>
    <scope>NUCLEOTIDE SEQUENCE</scope>
    <source>
        <strain evidence="7">KD-1</strain>
    </source>
</reference>
<comment type="subunit">
    <text evidence="6">Part of the FGAM synthase complex composed of 1 PurL, 1 PurQ and 2 PurS subunits.</text>
</comment>
<evidence type="ECO:0000256" key="6">
    <source>
        <dbReference type="HAMAP-Rule" id="MF_01926"/>
    </source>
</evidence>
<keyword evidence="5 6" id="KW-0067">ATP-binding</keyword>
<dbReference type="EMBL" id="AP031322">
    <property type="protein sequence ID" value="BFH74522.1"/>
    <property type="molecule type" value="Genomic_DNA"/>
</dbReference>
<dbReference type="InterPro" id="IPR036604">
    <property type="entry name" value="PurS-like_sf"/>
</dbReference>
<dbReference type="KEGG" id="sjv:SJAV_24660"/>
<dbReference type="GO" id="GO:0005737">
    <property type="term" value="C:cytoplasm"/>
    <property type="evidence" value="ECO:0007669"/>
    <property type="project" value="UniProtKB-SubCell"/>
</dbReference>
<dbReference type="HAMAP" id="MF_01926">
    <property type="entry name" value="PurS"/>
    <property type="match status" value="1"/>
</dbReference>
<keyword evidence="1 6" id="KW-0963">Cytoplasm</keyword>
<comment type="function">
    <text evidence="6">Part of the phosphoribosylformylglycinamidine synthase complex involved in the purines biosynthetic pathway. Catalyzes the ATP-dependent conversion of formylglycinamide ribonucleotide (FGAR) and glutamine to yield formylglycinamidine ribonucleotide (FGAM) and glutamate. The FGAM synthase complex is composed of three subunits. PurQ produces an ammonia molecule by converting glutamine to glutamate. PurL transfers the ammonia molecule to FGAR to form FGAM in an ATP-dependent manner. PurS interacts with PurQ and PurL and is thought to assist in the transfer of the ammonia molecule from PurQ to PurL.</text>
</comment>
<evidence type="ECO:0000256" key="2">
    <source>
        <dbReference type="ARBA" id="ARBA00022598"/>
    </source>
</evidence>
<dbReference type="Gene3D" id="3.30.1280.10">
    <property type="entry name" value="Phosphoribosylformylglycinamidine synthase subunit PurS"/>
    <property type="match status" value="1"/>
</dbReference>
<comment type="subcellular location">
    <subcellularLocation>
        <location evidence="6">Cytoplasm</location>
    </subcellularLocation>
</comment>
<protein>
    <recommendedName>
        <fullName evidence="6">Phosphoribosylformylglycinamidine synthase subunit PurS</fullName>
        <shortName evidence="6">FGAM synthase</shortName>
        <ecNumber evidence="6">6.3.5.3</ecNumber>
    </recommendedName>
    <alternativeName>
        <fullName evidence="6">Formylglycinamide ribonucleotide amidotransferase subunit III</fullName>
        <shortName evidence="6">FGAR amidotransferase III</shortName>
        <shortName evidence="6">FGAR-AT III</shortName>
    </alternativeName>
    <alternativeName>
        <fullName evidence="6">Phosphoribosylformylglycinamidine synthase subunit III</fullName>
    </alternativeName>
</protein>
<evidence type="ECO:0000256" key="3">
    <source>
        <dbReference type="ARBA" id="ARBA00022741"/>
    </source>
</evidence>
<comment type="pathway">
    <text evidence="6">Purine metabolism; IMP biosynthesis via de novo pathway; 5-amino-1-(5-phospho-D-ribosyl)imidazole from N(2)-formyl-N(1)-(5-phospho-D-ribosyl)glycinamide: step 1/2.</text>
</comment>
<dbReference type="GeneID" id="92355424"/>
<name>A0AAT9GUT3_9CREN</name>
<dbReference type="Pfam" id="PF02700">
    <property type="entry name" value="PurS"/>
    <property type="match status" value="1"/>
</dbReference>
<dbReference type="GO" id="GO:0004642">
    <property type="term" value="F:phosphoribosylformylglycinamidine synthase activity"/>
    <property type="evidence" value="ECO:0007669"/>
    <property type="project" value="UniProtKB-UniRule"/>
</dbReference>
<evidence type="ECO:0000256" key="5">
    <source>
        <dbReference type="ARBA" id="ARBA00022840"/>
    </source>
</evidence>
<dbReference type="EC" id="6.3.5.3" evidence="6"/>
<keyword evidence="4 6" id="KW-0658">Purine biosynthesis</keyword>
<evidence type="ECO:0000256" key="1">
    <source>
        <dbReference type="ARBA" id="ARBA00022490"/>
    </source>
</evidence>
<organism evidence="7">
    <name type="scientific">Sulfurisphaera javensis</name>
    <dbReference type="NCBI Taxonomy" id="2049879"/>
    <lineage>
        <taxon>Archaea</taxon>
        <taxon>Thermoproteota</taxon>
        <taxon>Thermoprotei</taxon>
        <taxon>Sulfolobales</taxon>
        <taxon>Sulfolobaceae</taxon>
        <taxon>Sulfurisphaera</taxon>
    </lineage>
</organism>
<dbReference type="PANTHER" id="PTHR34696">
    <property type="entry name" value="PHOSPHORIBOSYLFORMYLGLYCINAMIDINE SYNTHASE SUBUNIT PURS"/>
    <property type="match status" value="1"/>
</dbReference>
<dbReference type="NCBIfam" id="TIGR00302">
    <property type="entry name" value="phosphoribosylformylglycinamidine synthase subunit PurS"/>
    <property type="match status" value="1"/>
</dbReference>
<dbReference type="AlphaFoldDB" id="A0AAT9GUT3"/>
<comment type="similarity">
    <text evidence="6">Belongs to the PurS family.</text>
</comment>
<dbReference type="NCBIfam" id="NF004450">
    <property type="entry name" value="PRK05783.1"/>
    <property type="match status" value="1"/>
</dbReference>
<sequence>MIYYVELIITNKEGVRDPEGETIQRYVVSRFSDKITETRSGKYLLFKVVSNNKDEAIELVKKLADELRLYNPIVHKIEVKVNRIEDGSN</sequence>
<dbReference type="GO" id="GO:0005524">
    <property type="term" value="F:ATP binding"/>
    <property type="evidence" value="ECO:0007669"/>
    <property type="project" value="UniProtKB-UniRule"/>
</dbReference>
<dbReference type="GO" id="GO:0006189">
    <property type="term" value="P:'de novo' IMP biosynthetic process"/>
    <property type="evidence" value="ECO:0007669"/>
    <property type="project" value="UniProtKB-UniRule"/>
</dbReference>
<evidence type="ECO:0000256" key="4">
    <source>
        <dbReference type="ARBA" id="ARBA00022755"/>
    </source>
</evidence>
<gene>
    <name evidence="6 7" type="primary">purS</name>
    <name evidence="7" type="ORF">SJAV_24660</name>
</gene>
<dbReference type="PANTHER" id="PTHR34696:SF1">
    <property type="entry name" value="PHOSPHORIBOSYLFORMYLGLYCINAMIDINE SYNTHASE SUBUNIT PURS"/>
    <property type="match status" value="1"/>
</dbReference>
<accession>A0AAT9GUT3</accession>
<keyword evidence="3 6" id="KW-0547">Nucleotide-binding</keyword>
<dbReference type="RefSeq" id="WP_369610024.1">
    <property type="nucleotide sequence ID" value="NZ_AP031322.1"/>
</dbReference>